<keyword evidence="2 4" id="KW-0378">Hydrolase</keyword>
<dbReference type="Proteomes" id="UP000800200">
    <property type="component" value="Unassembled WGS sequence"/>
</dbReference>
<dbReference type="AlphaFoldDB" id="A0A6A6EKE6"/>
<dbReference type="GO" id="GO:0006629">
    <property type="term" value="P:lipid metabolic process"/>
    <property type="evidence" value="ECO:0007669"/>
    <property type="project" value="InterPro"/>
</dbReference>
<dbReference type="EMBL" id="ML994615">
    <property type="protein sequence ID" value="KAF2192627.1"/>
    <property type="molecule type" value="Genomic_DNA"/>
</dbReference>
<accession>A0A6A6EKE6</accession>
<dbReference type="SUPFAM" id="SSF53474">
    <property type="entry name" value="alpha/beta-Hydrolases"/>
    <property type="match status" value="1"/>
</dbReference>
<feature type="domain" description="Fungal lipase-type" evidence="3">
    <location>
        <begin position="70"/>
        <end position="200"/>
    </location>
</feature>
<keyword evidence="1" id="KW-0732">Signal</keyword>
<evidence type="ECO:0000256" key="2">
    <source>
        <dbReference type="ARBA" id="ARBA00022801"/>
    </source>
</evidence>
<evidence type="ECO:0000313" key="5">
    <source>
        <dbReference type="Proteomes" id="UP000800200"/>
    </source>
</evidence>
<evidence type="ECO:0000313" key="4">
    <source>
        <dbReference type="EMBL" id="KAF2192627.1"/>
    </source>
</evidence>
<dbReference type="InterPro" id="IPR029058">
    <property type="entry name" value="AB_hydrolase_fold"/>
</dbReference>
<dbReference type="Pfam" id="PF01764">
    <property type="entry name" value="Lipase_3"/>
    <property type="match status" value="1"/>
</dbReference>
<gene>
    <name evidence="4" type="ORF">K469DRAFT_554752</name>
</gene>
<dbReference type="OrthoDB" id="426718at2759"/>
<organism evidence="4 5">
    <name type="scientific">Zopfia rhizophila CBS 207.26</name>
    <dbReference type="NCBI Taxonomy" id="1314779"/>
    <lineage>
        <taxon>Eukaryota</taxon>
        <taxon>Fungi</taxon>
        <taxon>Dikarya</taxon>
        <taxon>Ascomycota</taxon>
        <taxon>Pezizomycotina</taxon>
        <taxon>Dothideomycetes</taxon>
        <taxon>Dothideomycetes incertae sedis</taxon>
        <taxon>Zopfiaceae</taxon>
        <taxon>Zopfia</taxon>
    </lineage>
</organism>
<dbReference type="PANTHER" id="PTHR46640">
    <property type="entry name" value="TRIACYLGLYCEROL LIPASE, PUTATIVE (AFU_ORTHOLOGUE AFUA_6G06510)-RELATED"/>
    <property type="match status" value="1"/>
</dbReference>
<sequence>LATFMLIEQYATAAYCSANTDSPGNKVTCAPNNCPLVQSANTSTVTEFQNSLKTDVTGFVAVDSTNQLIIVSFRGSASIKNWIVNFDMGAVNTDLCSGCTAHGGFWNSWVEARKGVLAAVKSAVAANPKYKIVATGHSLGGAIASLATAQLRKDGYTVALYTFGAPRIASSKLSDFITNQPGGNYRVTHWNDPVPRLPPIAFNFVHISPEYYINKGNFQLVAEADIKIYPGSVNYGGNTAWIGTDITAHTWYFNNIAECWIDKLIGGRDLDGGVKVVAEF</sequence>
<evidence type="ECO:0000256" key="1">
    <source>
        <dbReference type="ARBA" id="ARBA00022729"/>
    </source>
</evidence>
<dbReference type="InterPro" id="IPR051299">
    <property type="entry name" value="AB_hydrolase_lip/est"/>
</dbReference>
<name>A0A6A6EKE6_9PEZI</name>
<dbReference type="PANTHER" id="PTHR46640:SF1">
    <property type="entry name" value="FUNGAL LIPASE-LIKE DOMAIN-CONTAINING PROTEIN-RELATED"/>
    <property type="match status" value="1"/>
</dbReference>
<protein>
    <submittedName>
        <fullName evidence="4">Alpha/beta-hydrolase</fullName>
    </submittedName>
</protein>
<dbReference type="CDD" id="cd00519">
    <property type="entry name" value="Lipase_3"/>
    <property type="match status" value="1"/>
</dbReference>
<reference evidence="4" key="1">
    <citation type="journal article" date="2020" name="Stud. Mycol.">
        <title>101 Dothideomycetes genomes: a test case for predicting lifestyles and emergence of pathogens.</title>
        <authorList>
            <person name="Haridas S."/>
            <person name="Albert R."/>
            <person name="Binder M."/>
            <person name="Bloem J."/>
            <person name="Labutti K."/>
            <person name="Salamov A."/>
            <person name="Andreopoulos B."/>
            <person name="Baker S."/>
            <person name="Barry K."/>
            <person name="Bills G."/>
            <person name="Bluhm B."/>
            <person name="Cannon C."/>
            <person name="Castanera R."/>
            <person name="Culley D."/>
            <person name="Daum C."/>
            <person name="Ezra D."/>
            <person name="Gonzalez J."/>
            <person name="Henrissat B."/>
            <person name="Kuo A."/>
            <person name="Liang C."/>
            <person name="Lipzen A."/>
            <person name="Lutzoni F."/>
            <person name="Magnuson J."/>
            <person name="Mondo S."/>
            <person name="Nolan M."/>
            <person name="Ohm R."/>
            <person name="Pangilinan J."/>
            <person name="Park H.-J."/>
            <person name="Ramirez L."/>
            <person name="Alfaro M."/>
            <person name="Sun H."/>
            <person name="Tritt A."/>
            <person name="Yoshinaga Y."/>
            <person name="Zwiers L.-H."/>
            <person name="Turgeon B."/>
            <person name="Goodwin S."/>
            <person name="Spatafora J."/>
            <person name="Crous P."/>
            <person name="Grigoriev I."/>
        </authorList>
    </citation>
    <scope>NUCLEOTIDE SEQUENCE</scope>
    <source>
        <strain evidence="4">CBS 207.26</strain>
    </source>
</reference>
<dbReference type="InterPro" id="IPR002921">
    <property type="entry name" value="Fungal_lipase-type"/>
</dbReference>
<feature type="non-terminal residue" evidence="4">
    <location>
        <position position="1"/>
    </location>
</feature>
<keyword evidence="5" id="KW-1185">Reference proteome</keyword>
<dbReference type="Gene3D" id="3.40.50.1820">
    <property type="entry name" value="alpha/beta hydrolase"/>
    <property type="match status" value="1"/>
</dbReference>
<proteinExistence type="predicted"/>
<dbReference type="GO" id="GO:0016787">
    <property type="term" value="F:hydrolase activity"/>
    <property type="evidence" value="ECO:0007669"/>
    <property type="project" value="UniProtKB-KW"/>
</dbReference>
<evidence type="ECO:0000259" key="3">
    <source>
        <dbReference type="Pfam" id="PF01764"/>
    </source>
</evidence>